<protein>
    <recommendedName>
        <fullName evidence="3">Protein kinase domain-containing protein</fullName>
    </recommendedName>
</protein>
<keyword evidence="2" id="KW-1185">Reference proteome</keyword>
<gene>
    <name evidence="1" type="ORF">TRITD_3Av1G278270</name>
</gene>
<dbReference type="InterPro" id="IPR011009">
    <property type="entry name" value="Kinase-like_dom_sf"/>
</dbReference>
<dbReference type="SUPFAM" id="SSF56112">
    <property type="entry name" value="Protein kinase-like (PK-like)"/>
    <property type="match status" value="1"/>
</dbReference>
<evidence type="ECO:0000313" key="2">
    <source>
        <dbReference type="Proteomes" id="UP000324705"/>
    </source>
</evidence>
<dbReference type="EMBL" id="LT934115">
    <property type="protein sequence ID" value="VAH69840.1"/>
    <property type="molecule type" value="Genomic_DNA"/>
</dbReference>
<proteinExistence type="predicted"/>
<evidence type="ECO:0000313" key="1">
    <source>
        <dbReference type="EMBL" id="VAH69840.1"/>
    </source>
</evidence>
<dbReference type="AlphaFoldDB" id="A0A9R0S1G3"/>
<accession>A0A9R0S1G3</accession>
<dbReference type="Proteomes" id="UP000324705">
    <property type="component" value="Chromosome 3A"/>
</dbReference>
<reference evidence="1 2" key="1">
    <citation type="submission" date="2017-09" db="EMBL/GenBank/DDBJ databases">
        <authorList>
            <consortium name="International Durum Wheat Genome Sequencing Consortium (IDWGSC)"/>
            <person name="Milanesi L."/>
        </authorList>
    </citation>
    <scope>NUCLEOTIDE SEQUENCE [LARGE SCALE GENOMIC DNA]</scope>
    <source>
        <strain evidence="2">cv. Svevo</strain>
    </source>
</reference>
<dbReference type="Gramene" id="TRITD3Av1G278270.1">
    <property type="protein sequence ID" value="TRITD3Av1G278270.1"/>
    <property type="gene ID" value="TRITD3Av1G278270"/>
</dbReference>
<name>A0A9R0S1G3_TRITD</name>
<sequence>MAQTSESQSSGGEKSEDGSILVPFTLRREYLHRETGFGSFFLEMPSLVEDISKIHKNPYPKVVLLVNDKDKNQKECLKIIRDLNHENILRVEFWEEVSNEPHIRVYVEPYTAIISELFQNFESLINPRTNMIPSQSFEEIVSATMSALDYIRDNNQYHGNFSWKTTFYHLVNGNVIVKLANFERKNSNDLLQCQVEDVTSLGASLEALSQHLKDNYPNVKNYTYCLIDDLARKLKSVTKDSIGTVKRDLQDHEFFWDEKRTKIFFAYEVLGIWNDTAIQNRFRLSPSMPTLPWTAAWASDPLMVEMERYRSNNGLGDYDGESLADVFRFISGMYTHENELRKTLKNEKLSIDAEVRKKYPSLCHDLNAAIRGDA</sequence>
<evidence type="ECO:0008006" key="3">
    <source>
        <dbReference type="Google" id="ProtNLM"/>
    </source>
</evidence>
<organism evidence="1 2">
    <name type="scientific">Triticum turgidum subsp. durum</name>
    <name type="common">Durum wheat</name>
    <name type="synonym">Triticum durum</name>
    <dbReference type="NCBI Taxonomy" id="4567"/>
    <lineage>
        <taxon>Eukaryota</taxon>
        <taxon>Viridiplantae</taxon>
        <taxon>Streptophyta</taxon>
        <taxon>Embryophyta</taxon>
        <taxon>Tracheophyta</taxon>
        <taxon>Spermatophyta</taxon>
        <taxon>Magnoliopsida</taxon>
        <taxon>Liliopsida</taxon>
        <taxon>Poales</taxon>
        <taxon>Poaceae</taxon>
        <taxon>BOP clade</taxon>
        <taxon>Pooideae</taxon>
        <taxon>Triticodae</taxon>
        <taxon>Triticeae</taxon>
        <taxon>Triticinae</taxon>
        <taxon>Triticum</taxon>
    </lineage>
</organism>
<dbReference type="OMA" id="MYTHENE"/>